<evidence type="ECO:0008006" key="4">
    <source>
        <dbReference type="Google" id="ProtNLM"/>
    </source>
</evidence>
<dbReference type="EMBL" id="LNZB01000051">
    <property type="protein sequence ID" value="KTD76291.1"/>
    <property type="molecule type" value="Genomic_DNA"/>
</dbReference>
<proteinExistence type="predicted"/>
<dbReference type="AlphaFoldDB" id="A0A0W1A5K0"/>
<dbReference type="RefSeq" id="WP_058480663.1">
    <property type="nucleotide sequence ID" value="NZ_CAAAIQ010000020.1"/>
</dbReference>
<dbReference type="Gene3D" id="3.40.50.10610">
    <property type="entry name" value="ABC-type transport auxiliary lipoprotein component"/>
    <property type="match status" value="1"/>
</dbReference>
<sequence>MEKIKQCKLYFGSLLFISSLLVACTTLKTNTSNPISLPAASAIVVGPVANYSDTPLANKQVESMLVGLMHAKGFRNVAVFPKKQACAKLLYCPEDMPSKAEIIRWARQNRVNFVLTGAANEWRYKVGLDGEPVAGVSLIIIDVQHGRTIWSGVGSVIGNSRQGLDVVGQKLLIEVTANVIPAG</sequence>
<dbReference type="PATRIC" id="fig|66969.6.peg.2195"/>
<dbReference type="Proteomes" id="UP000054729">
    <property type="component" value="Unassembled WGS sequence"/>
</dbReference>
<dbReference type="PROSITE" id="PS51257">
    <property type="entry name" value="PROKAR_LIPOPROTEIN"/>
    <property type="match status" value="1"/>
</dbReference>
<name>A0A0W1A5K0_9GAMM</name>
<keyword evidence="1" id="KW-0732">Signal</keyword>
<evidence type="ECO:0000313" key="2">
    <source>
        <dbReference type="EMBL" id="KTD76291.1"/>
    </source>
</evidence>
<keyword evidence="3" id="KW-1185">Reference proteome</keyword>
<comment type="caution">
    <text evidence="2">The sequence shown here is derived from an EMBL/GenBank/DDBJ whole genome shotgun (WGS) entry which is preliminary data.</text>
</comment>
<feature type="chain" id="PRO_5006919432" description="Lipoprotein" evidence="1">
    <location>
        <begin position="24"/>
        <end position="183"/>
    </location>
</feature>
<evidence type="ECO:0000313" key="3">
    <source>
        <dbReference type="Proteomes" id="UP000054729"/>
    </source>
</evidence>
<protein>
    <recommendedName>
        <fullName evidence="4">Lipoprotein</fullName>
    </recommendedName>
</protein>
<dbReference type="OrthoDB" id="9791579at2"/>
<feature type="signal peptide" evidence="1">
    <location>
        <begin position="1"/>
        <end position="23"/>
    </location>
</feature>
<gene>
    <name evidence="2" type="ORF">Lwal_2013</name>
</gene>
<dbReference type="STRING" id="66969.Lwal_2013"/>
<evidence type="ECO:0000256" key="1">
    <source>
        <dbReference type="SAM" id="SignalP"/>
    </source>
</evidence>
<reference evidence="2 3" key="1">
    <citation type="submission" date="2015-11" db="EMBL/GenBank/DDBJ databases">
        <title>Genomic analysis of 38 Legionella species identifies large and diverse effector repertoires.</title>
        <authorList>
            <person name="Burstein D."/>
            <person name="Amaro F."/>
            <person name="Zusman T."/>
            <person name="Lifshitz Z."/>
            <person name="Cohen O."/>
            <person name="Gilbert J.A."/>
            <person name="Pupko T."/>
            <person name="Shuman H.A."/>
            <person name="Segal G."/>
        </authorList>
    </citation>
    <scope>NUCLEOTIDE SEQUENCE [LARGE SCALE GENOMIC DNA]</scope>
    <source>
        <strain evidence="2 3">ATCC 51914</strain>
    </source>
</reference>
<organism evidence="2 3">
    <name type="scientific">Legionella waltersii</name>
    <dbReference type="NCBI Taxonomy" id="66969"/>
    <lineage>
        <taxon>Bacteria</taxon>
        <taxon>Pseudomonadati</taxon>
        <taxon>Pseudomonadota</taxon>
        <taxon>Gammaproteobacteria</taxon>
        <taxon>Legionellales</taxon>
        <taxon>Legionellaceae</taxon>
        <taxon>Legionella</taxon>
    </lineage>
</organism>
<accession>A0A0W1A5K0</accession>